<feature type="domain" description="TraG N-terminal Bacteroidetes" evidence="1">
    <location>
        <begin position="3"/>
        <end position="52"/>
    </location>
</feature>
<keyword evidence="4" id="KW-1185">Reference proteome</keyword>
<evidence type="ECO:0000259" key="1">
    <source>
        <dbReference type="Pfam" id="PF12991"/>
    </source>
</evidence>
<dbReference type="Gene3D" id="1.10.8.730">
    <property type="match status" value="1"/>
</dbReference>
<dbReference type="RefSeq" id="WP_131962004.1">
    <property type="nucleotide sequence ID" value="NZ_SMFL01000018.1"/>
</dbReference>
<dbReference type="PANTHER" id="PTHR38467:SF1">
    <property type="entry name" value="CONJUGATIVE TRANSFER: ASSEMBLY"/>
    <property type="match status" value="1"/>
</dbReference>
<evidence type="ECO:0000313" key="3">
    <source>
        <dbReference type="EMBL" id="TDE09801.1"/>
    </source>
</evidence>
<evidence type="ECO:0000259" key="2">
    <source>
        <dbReference type="Pfam" id="PF19044"/>
    </source>
</evidence>
<dbReference type="InterPro" id="IPR022509">
    <property type="entry name" value="Conjugation_ATPase_TraG"/>
</dbReference>
<dbReference type="InterPro" id="IPR043964">
    <property type="entry name" value="P-loop_TraG"/>
</dbReference>
<dbReference type="Gene3D" id="3.40.50.300">
    <property type="entry name" value="P-loop containing nucleotide triphosphate hydrolases"/>
    <property type="match status" value="1"/>
</dbReference>
<dbReference type="SUPFAM" id="SSF52540">
    <property type="entry name" value="P-loop containing nucleoside triphosphate hydrolases"/>
    <property type="match status" value="1"/>
</dbReference>
<dbReference type="OrthoDB" id="596266at2"/>
<comment type="caution">
    <text evidence="3">The sequence shown here is derived from an EMBL/GenBank/DDBJ whole genome shotgun (WGS) entry which is preliminary data.</text>
</comment>
<feature type="domain" description="TraG P-loop" evidence="2">
    <location>
        <begin position="414"/>
        <end position="827"/>
    </location>
</feature>
<dbReference type="Proteomes" id="UP000294850">
    <property type="component" value="Unassembled WGS sequence"/>
</dbReference>
<dbReference type="AlphaFoldDB" id="A0A4R5DD86"/>
<dbReference type="InterPro" id="IPR053155">
    <property type="entry name" value="F-pilin_assembly_TraC"/>
</dbReference>
<dbReference type="EMBL" id="SMFL01000018">
    <property type="protein sequence ID" value="TDE09801.1"/>
    <property type="molecule type" value="Genomic_DNA"/>
</dbReference>
<proteinExistence type="predicted"/>
<dbReference type="Pfam" id="PF19044">
    <property type="entry name" value="P-loop_TraG"/>
    <property type="match status" value="1"/>
</dbReference>
<gene>
    <name evidence="3" type="primary">traG</name>
    <name evidence="3" type="ORF">E0F88_29870</name>
</gene>
<evidence type="ECO:0000313" key="4">
    <source>
        <dbReference type="Proteomes" id="UP000294850"/>
    </source>
</evidence>
<dbReference type="Pfam" id="PF12991">
    <property type="entry name" value="DUF3875"/>
    <property type="match status" value="1"/>
</dbReference>
<reference evidence="3 4" key="1">
    <citation type="submission" date="2019-03" db="EMBL/GenBank/DDBJ databases">
        <title>Dyadobacter AR-3-6 sp. nov., isolated from arctic soil.</title>
        <authorList>
            <person name="Chaudhary D.K."/>
        </authorList>
    </citation>
    <scope>NUCLEOTIDE SEQUENCE [LARGE SCALE GENOMIC DNA]</scope>
    <source>
        <strain evidence="3 4">AR-3-6</strain>
    </source>
</reference>
<dbReference type="NCBIfam" id="TIGR03783">
    <property type="entry name" value="Bac_Flav_CT_G"/>
    <property type="match status" value="1"/>
</dbReference>
<sequence>MSMKIKEEESIFPILAIDSLTDVMVSANADITLAFELIHPEVFTASDGEIDILSDAYVNAIKTLPVGYIVHKQDWYVEAEYTADFNNPTIKNGNYLAHANEKHFGERPHVVHKCYIYVTRPSMDAKTRSSKNSSLLKRHLVPKEMLQQSTWDAFMDSCAQFEYLLNGSGKIKARRLSPSEILGSEKETGLLDNYRSLSYNDRSLLETETSKDGSLKIGNKWVYMYVISELNDFPPAVTNSITYEPYSSDRYQIPVSTGAVLGIGMPFNHIFNQVIMIEDRGTINKNLVKEIKRHHSFSEWEKGNQVSMAYKDDFLLEMEKNGRVPVKAHFNVMIWANDRETAEAYKSTTASSIANLGFTPRQARHDISTIYWSCIPGNIAEIGVDNLLTSFVDEAVSLLAIETNYNDAGYSPSGIRMTDRFGYPLMVDLYDAPLKKGAIANRNTFIVGPSGSGKSFFTNNMVYYMLTAKMHVSIVDVGHSYKKLCETMGGRYITYSQDDPIAFNPFFFKTLNPSEEDEDALSELLLSLWKTDNERVTNAELTTIRDIVHSYYVFLRAKRLVGEKYYPCFDTFYDYTKVEFPAVFQKNGGREDVEFDLKNFLYVLKPYYDDGQYGFLLNSRKNIDLMDLPFVIYELDNIKDHPVLFPVTTIMIMNTYVRKLFSVKGTIKALIIEEAWKALTKEKFANFLRWASKTVRKHDGSLIVVTQELDDLIGSEVVKDAIINNSDIKILLDQKNYENRFKEIEGLLGLSEKQASIVQSVNRSIDHKRPPYREVCILLKDYAKVYGIEVSPTAYAAFTTRKDEVEEIHRLAKENYHNDMTRATTAWAGGERPGKQQLKVNSI</sequence>
<organism evidence="3 4">
    <name type="scientific">Dyadobacter psychrotolerans</name>
    <dbReference type="NCBI Taxonomy" id="2541721"/>
    <lineage>
        <taxon>Bacteria</taxon>
        <taxon>Pseudomonadati</taxon>
        <taxon>Bacteroidota</taxon>
        <taxon>Cytophagia</taxon>
        <taxon>Cytophagales</taxon>
        <taxon>Spirosomataceae</taxon>
        <taxon>Dyadobacter</taxon>
    </lineage>
</organism>
<dbReference type="InterPro" id="IPR024451">
    <property type="entry name" value="TraG_N_Bacteroidetes"/>
</dbReference>
<name>A0A4R5DD86_9BACT</name>
<dbReference type="PANTHER" id="PTHR38467">
    <property type="match status" value="1"/>
</dbReference>
<dbReference type="InterPro" id="IPR027417">
    <property type="entry name" value="P-loop_NTPase"/>
</dbReference>
<protein>
    <submittedName>
        <fullName evidence="3">TraG family conjugative transposon ATPase</fullName>
    </submittedName>
</protein>
<accession>A0A4R5DD86</accession>